<name>A0ABD2SC00_9SOLN</name>
<feature type="region of interest" description="Disordered" evidence="1">
    <location>
        <begin position="110"/>
        <end position="168"/>
    </location>
</feature>
<protein>
    <submittedName>
        <fullName evidence="2">Uncharacterized protein</fullName>
    </submittedName>
</protein>
<feature type="compositionally biased region" description="Polar residues" evidence="1">
    <location>
        <begin position="114"/>
        <end position="135"/>
    </location>
</feature>
<reference evidence="2 3" key="1">
    <citation type="submission" date="2024-05" db="EMBL/GenBank/DDBJ databases">
        <title>De novo assembly of an allotetraploid wild potato.</title>
        <authorList>
            <person name="Hosaka A.J."/>
        </authorList>
    </citation>
    <scope>NUCLEOTIDE SEQUENCE [LARGE SCALE GENOMIC DNA]</scope>
    <source>
        <tissue evidence="2">Young leaves</tissue>
    </source>
</reference>
<gene>
    <name evidence="2" type="ORF">AABB24_025930</name>
</gene>
<comment type="caution">
    <text evidence="2">The sequence shown here is derived from an EMBL/GenBank/DDBJ whole genome shotgun (WGS) entry which is preliminary data.</text>
</comment>
<dbReference type="EMBL" id="JBJKTR010000015">
    <property type="protein sequence ID" value="KAL3341657.1"/>
    <property type="molecule type" value="Genomic_DNA"/>
</dbReference>
<feature type="region of interest" description="Disordered" evidence="1">
    <location>
        <begin position="57"/>
        <end position="80"/>
    </location>
</feature>
<dbReference type="Proteomes" id="UP001627284">
    <property type="component" value="Unassembled WGS sequence"/>
</dbReference>
<accession>A0ABD2SC00</accession>
<feature type="non-terminal residue" evidence="2">
    <location>
        <position position="1"/>
    </location>
</feature>
<dbReference type="AlphaFoldDB" id="A0ABD2SC00"/>
<evidence type="ECO:0000313" key="3">
    <source>
        <dbReference type="Proteomes" id="UP001627284"/>
    </source>
</evidence>
<sequence>SFFLSNKTAAPLSLFSSLRLDDAAATGSLARRAAGATSKNSKDTGLPFPLSFSATAARSERCHQQRMARTTASPTRRAKRRRRLLSPLSLLSSFLFSPLFAGQSAAAAQREKNSNNCSVQQRRMTSPATGESSTAMLGHRRRRTITTVTQSPPFPESRAPASNYNNKV</sequence>
<evidence type="ECO:0000313" key="2">
    <source>
        <dbReference type="EMBL" id="KAL3341657.1"/>
    </source>
</evidence>
<evidence type="ECO:0000256" key="1">
    <source>
        <dbReference type="SAM" id="MobiDB-lite"/>
    </source>
</evidence>
<organism evidence="2 3">
    <name type="scientific">Solanum stoloniferum</name>
    <dbReference type="NCBI Taxonomy" id="62892"/>
    <lineage>
        <taxon>Eukaryota</taxon>
        <taxon>Viridiplantae</taxon>
        <taxon>Streptophyta</taxon>
        <taxon>Embryophyta</taxon>
        <taxon>Tracheophyta</taxon>
        <taxon>Spermatophyta</taxon>
        <taxon>Magnoliopsida</taxon>
        <taxon>eudicotyledons</taxon>
        <taxon>Gunneridae</taxon>
        <taxon>Pentapetalae</taxon>
        <taxon>asterids</taxon>
        <taxon>lamiids</taxon>
        <taxon>Solanales</taxon>
        <taxon>Solanaceae</taxon>
        <taxon>Solanoideae</taxon>
        <taxon>Solaneae</taxon>
        <taxon>Solanum</taxon>
    </lineage>
</organism>
<proteinExistence type="predicted"/>
<keyword evidence="3" id="KW-1185">Reference proteome</keyword>